<dbReference type="GO" id="GO:0061640">
    <property type="term" value="P:cytoskeleton-dependent cytokinesis"/>
    <property type="evidence" value="ECO:0007669"/>
    <property type="project" value="InterPro"/>
</dbReference>
<reference evidence="2 3" key="1">
    <citation type="submission" date="2014-02" db="EMBL/GenBank/DDBJ databases">
        <title>Transposable element dynamics among asymbiotic and ectomycorrhizal Amanita fungi.</title>
        <authorList>
            <consortium name="DOE Joint Genome Institute"/>
            <person name="Hess J."/>
            <person name="Skrede I."/>
            <person name="Wolfe B."/>
            <person name="LaButti K."/>
            <person name="Ohm R.A."/>
            <person name="Grigoriev I.V."/>
            <person name="Pringle A."/>
        </authorList>
    </citation>
    <scope>NUCLEOTIDE SEQUENCE [LARGE SCALE GENOMIC DNA]</scope>
    <source>
        <strain evidence="2 3">SKay4041</strain>
    </source>
</reference>
<sequence length="215" mass="24180">LIDPALALELRLRWLETIVLGVQAALLKHGETLAHLAEDVQRRLDAIVEANEGLKRFMALYDQHANLLTPASALTGMLADSRLSLPHDTPPEYANLTPEEFDALLIEMEPDIRAADRDMREIEMLEKKGVIGAGRLPEYEALQPRLEALIKAHQEDLELILTLESRVATIMKQNAMQVDALSELFVAWDDTLTEAESKASRLEREKAERLRLGLE</sequence>
<dbReference type="EMBL" id="KZ302008">
    <property type="protein sequence ID" value="PFH50264.1"/>
    <property type="molecule type" value="Genomic_DNA"/>
</dbReference>
<feature type="non-terminal residue" evidence="2">
    <location>
        <position position="1"/>
    </location>
</feature>
<accession>A0A2A9NLR2</accession>
<feature type="coiled-coil region" evidence="1">
    <location>
        <begin position="185"/>
        <end position="212"/>
    </location>
</feature>
<keyword evidence="3" id="KW-1185">Reference proteome</keyword>
<dbReference type="STRING" id="703135.A0A2A9NLR2"/>
<evidence type="ECO:0000256" key="1">
    <source>
        <dbReference type="SAM" id="Coils"/>
    </source>
</evidence>
<evidence type="ECO:0000313" key="2">
    <source>
        <dbReference type="EMBL" id="PFH50264.1"/>
    </source>
</evidence>
<name>A0A2A9NLR2_9AGAR</name>
<evidence type="ECO:0000313" key="3">
    <source>
        <dbReference type="Proteomes" id="UP000242287"/>
    </source>
</evidence>
<dbReference type="AlphaFoldDB" id="A0A2A9NLR2"/>
<gene>
    <name evidence="2" type="ORF">AMATHDRAFT_123746</name>
</gene>
<keyword evidence="1" id="KW-0175">Coiled coil</keyword>
<feature type="non-terminal residue" evidence="2">
    <location>
        <position position="215"/>
    </location>
</feature>
<dbReference type="PANTHER" id="PTHR28360">
    <property type="entry name" value="DYNACTIN SUBUNIT 3"/>
    <property type="match status" value="1"/>
</dbReference>
<dbReference type="OrthoDB" id="16729at2759"/>
<dbReference type="PANTHER" id="PTHR28360:SF1">
    <property type="entry name" value="DYNACTIN SUBUNIT 3"/>
    <property type="match status" value="1"/>
</dbReference>
<dbReference type="Proteomes" id="UP000242287">
    <property type="component" value="Unassembled WGS sequence"/>
</dbReference>
<dbReference type="Pfam" id="PF07426">
    <property type="entry name" value="Dynactin_p22"/>
    <property type="match status" value="1"/>
</dbReference>
<dbReference type="InterPro" id="IPR009991">
    <property type="entry name" value="DCTN3"/>
</dbReference>
<organism evidence="2 3">
    <name type="scientific">Amanita thiersii Skay4041</name>
    <dbReference type="NCBI Taxonomy" id="703135"/>
    <lineage>
        <taxon>Eukaryota</taxon>
        <taxon>Fungi</taxon>
        <taxon>Dikarya</taxon>
        <taxon>Basidiomycota</taxon>
        <taxon>Agaricomycotina</taxon>
        <taxon>Agaricomycetes</taxon>
        <taxon>Agaricomycetidae</taxon>
        <taxon>Agaricales</taxon>
        <taxon>Pluteineae</taxon>
        <taxon>Amanitaceae</taxon>
        <taxon>Amanita</taxon>
    </lineage>
</organism>
<protein>
    <submittedName>
        <fullName evidence="2">Uncharacterized protein</fullName>
    </submittedName>
</protein>
<dbReference type="GO" id="GO:0005869">
    <property type="term" value="C:dynactin complex"/>
    <property type="evidence" value="ECO:0007669"/>
    <property type="project" value="InterPro"/>
</dbReference>
<proteinExistence type="predicted"/>